<proteinExistence type="predicted"/>
<evidence type="ECO:0000313" key="2">
    <source>
        <dbReference type="Proteomes" id="UP000184356"/>
    </source>
</evidence>
<dbReference type="VEuPathDB" id="FungiDB:ASPSYDRAFT_296301"/>
<dbReference type="RefSeq" id="XP_040708056.1">
    <property type="nucleotide sequence ID" value="XM_040844667.1"/>
</dbReference>
<gene>
    <name evidence="1" type="ORF">ASPSYDRAFT_296301</name>
</gene>
<accession>A0A1L9TXU0</accession>
<dbReference type="EMBL" id="KV878582">
    <property type="protein sequence ID" value="OJJ64250.1"/>
    <property type="molecule type" value="Genomic_DNA"/>
</dbReference>
<evidence type="ECO:0000313" key="1">
    <source>
        <dbReference type="EMBL" id="OJJ64250.1"/>
    </source>
</evidence>
<keyword evidence="2" id="KW-1185">Reference proteome</keyword>
<dbReference type="AlphaFoldDB" id="A0A1L9TXU0"/>
<name>A0A1L9TXU0_9EURO</name>
<protein>
    <submittedName>
        <fullName evidence="1">Uncharacterized protein</fullName>
    </submittedName>
</protein>
<organism evidence="1 2">
    <name type="scientific">Aspergillus sydowii CBS 593.65</name>
    <dbReference type="NCBI Taxonomy" id="1036612"/>
    <lineage>
        <taxon>Eukaryota</taxon>
        <taxon>Fungi</taxon>
        <taxon>Dikarya</taxon>
        <taxon>Ascomycota</taxon>
        <taxon>Pezizomycotina</taxon>
        <taxon>Eurotiomycetes</taxon>
        <taxon>Eurotiomycetidae</taxon>
        <taxon>Eurotiales</taxon>
        <taxon>Aspergillaceae</taxon>
        <taxon>Aspergillus</taxon>
        <taxon>Aspergillus subgen. Nidulantes</taxon>
    </lineage>
</organism>
<sequence length="171" mass="19326">MLKSVPNFQAADRCHESRQLKRVKWRRRAPNYAGPKRSLTATTRIPLAFPLLRLLIANSSPSLSLALPLSFPGDLSSSSRLFSFVFYSFTLLPPFLTALRPRPSLPLESAVLDTLLRPFPNTALGLAPLLDTPRRGFSPPTPFYKRNISFYFQRGRVLDTINLSRSEPRVK</sequence>
<dbReference type="Proteomes" id="UP000184356">
    <property type="component" value="Unassembled WGS sequence"/>
</dbReference>
<reference evidence="2" key="1">
    <citation type="journal article" date="2017" name="Genome Biol.">
        <title>Comparative genomics reveals high biological diversity and specific adaptations in the industrially and medically important fungal genus Aspergillus.</title>
        <authorList>
            <person name="de Vries R.P."/>
            <person name="Riley R."/>
            <person name="Wiebenga A."/>
            <person name="Aguilar-Osorio G."/>
            <person name="Amillis S."/>
            <person name="Uchima C.A."/>
            <person name="Anderluh G."/>
            <person name="Asadollahi M."/>
            <person name="Askin M."/>
            <person name="Barry K."/>
            <person name="Battaglia E."/>
            <person name="Bayram O."/>
            <person name="Benocci T."/>
            <person name="Braus-Stromeyer S.A."/>
            <person name="Caldana C."/>
            <person name="Canovas D."/>
            <person name="Cerqueira G.C."/>
            <person name="Chen F."/>
            <person name="Chen W."/>
            <person name="Choi C."/>
            <person name="Clum A."/>
            <person name="Dos Santos R.A."/>
            <person name="Damasio A.R."/>
            <person name="Diallinas G."/>
            <person name="Emri T."/>
            <person name="Fekete E."/>
            <person name="Flipphi M."/>
            <person name="Freyberg S."/>
            <person name="Gallo A."/>
            <person name="Gournas C."/>
            <person name="Habgood R."/>
            <person name="Hainaut M."/>
            <person name="Harispe M.L."/>
            <person name="Henrissat B."/>
            <person name="Hilden K.S."/>
            <person name="Hope R."/>
            <person name="Hossain A."/>
            <person name="Karabika E."/>
            <person name="Karaffa L."/>
            <person name="Karanyi Z."/>
            <person name="Krasevec N."/>
            <person name="Kuo A."/>
            <person name="Kusch H."/>
            <person name="LaButti K."/>
            <person name="Lagendijk E.L."/>
            <person name="Lapidus A."/>
            <person name="Levasseur A."/>
            <person name="Lindquist E."/>
            <person name="Lipzen A."/>
            <person name="Logrieco A.F."/>
            <person name="MacCabe A."/>
            <person name="Maekelae M.R."/>
            <person name="Malavazi I."/>
            <person name="Melin P."/>
            <person name="Meyer V."/>
            <person name="Mielnichuk N."/>
            <person name="Miskei M."/>
            <person name="Molnar A.P."/>
            <person name="Mule G."/>
            <person name="Ngan C.Y."/>
            <person name="Orejas M."/>
            <person name="Orosz E."/>
            <person name="Ouedraogo J.P."/>
            <person name="Overkamp K.M."/>
            <person name="Park H.-S."/>
            <person name="Perrone G."/>
            <person name="Piumi F."/>
            <person name="Punt P.J."/>
            <person name="Ram A.F."/>
            <person name="Ramon A."/>
            <person name="Rauscher S."/>
            <person name="Record E."/>
            <person name="Riano-Pachon D.M."/>
            <person name="Robert V."/>
            <person name="Roehrig J."/>
            <person name="Ruller R."/>
            <person name="Salamov A."/>
            <person name="Salih N.S."/>
            <person name="Samson R.A."/>
            <person name="Sandor E."/>
            <person name="Sanguinetti M."/>
            <person name="Schuetze T."/>
            <person name="Sepcic K."/>
            <person name="Shelest E."/>
            <person name="Sherlock G."/>
            <person name="Sophianopoulou V."/>
            <person name="Squina F.M."/>
            <person name="Sun H."/>
            <person name="Susca A."/>
            <person name="Todd R.B."/>
            <person name="Tsang A."/>
            <person name="Unkles S.E."/>
            <person name="van de Wiele N."/>
            <person name="van Rossen-Uffink D."/>
            <person name="Oliveira J.V."/>
            <person name="Vesth T.C."/>
            <person name="Visser J."/>
            <person name="Yu J.-H."/>
            <person name="Zhou M."/>
            <person name="Andersen M.R."/>
            <person name="Archer D.B."/>
            <person name="Baker S.E."/>
            <person name="Benoit I."/>
            <person name="Brakhage A.A."/>
            <person name="Braus G.H."/>
            <person name="Fischer R."/>
            <person name="Frisvad J.C."/>
            <person name="Goldman G.H."/>
            <person name="Houbraken J."/>
            <person name="Oakley B."/>
            <person name="Pocsi I."/>
            <person name="Scazzocchio C."/>
            <person name="Seiboth B."/>
            <person name="vanKuyk P.A."/>
            <person name="Wortman J."/>
            <person name="Dyer P.S."/>
            <person name="Grigoriev I.V."/>
        </authorList>
    </citation>
    <scope>NUCLEOTIDE SEQUENCE [LARGE SCALE GENOMIC DNA]</scope>
    <source>
        <strain evidence="2">CBS 593.65</strain>
    </source>
</reference>
<dbReference type="GeneID" id="63760740"/>